<gene>
    <name evidence="5" type="ORF">E4680_00330</name>
</gene>
<evidence type="ECO:0000256" key="2">
    <source>
        <dbReference type="ARBA" id="ARBA00008156"/>
    </source>
</evidence>
<evidence type="ECO:0000313" key="6">
    <source>
        <dbReference type="Proteomes" id="UP000297890"/>
    </source>
</evidence>
<dbReference type="EMBL" id="SRIO01000001">
    <property type="protein sequence ID" value="TFZ84031.1"/>
    <property type="molecule type" value="Genomic_DNA"/>
</dbReference>
<keyword evidence="6" id="KW-1185">Reference proteome</keyword>
<dbReference type="InterPro" id="IPR011047">
    <property type="entry name" value="Quinoprotein_ADH-like_sf"/>
</dbReference>
<dbReference type="SMART" id="SM00564">
    <property type="entry name" value="PQQ"/>
    <property type="match status" value="7"/>
</dbReference>
<dbReference type="GO" id="GO:0016491">
    <property type="term" value="F:oxidoreductase activity"/>
    <property type="evidence" value="ECO:0007669"/>
    <property type="project" value="UniProtKB-KW"/>
</dbReference>
<dbReference type="Proteomes" id="UP000297890">
    <property type="component" value="Unassembled WGS sequence"/>
</dbReference>
<dbReference type="RefSeq" id="WP_135280390.1">
    <property type="nucleotide sequence ID" value="NZ_SRIO01000001.1"/>
</dbReference>
<proteinExistence type="inferred from homology"/>
<dbReference type="SUPFAM" id="SSF50998">
    <property type="entry name" value="Quinoprotein alcohol dehydrogenase-like"/>
    <property type="match status" value="1"/>
</dbReference>
<name>A0A4Z0FEZ9_9GAMM</name>
<dbReference type="InterPro" id="IPR002372">
    <property type="entry name" value="PQQ_rpt_dom"/>
</dbReference>
<evidence type="ECO:0000256" key="3">
    <source>
        <dbReference type="ARBA" id="ARBA00023002"/>
    </source>
</evidence>
<evidence type="ECO:0000259" key="4">
    <source>
        <dbReference type="Pfam" id="PF13360"/>
    </source>
</evidence>
<accession>A0A4Z0FEZ9</accession>
<dbReference type="AlphaFoldDB" id="A0A4Z0FEZ9"/>
<sequence length="556" mass="59192">MKPHFKWLLLAATLVLAGVVIYGWVDLHAAPVCQGDDAIADPQAPIVLSGWGFDPANTRAVPEEAQGLRPQHLSRLGMQWAFRFPWWTNKARSQPALTTDTLYVGSQRGWVYALNRWTGCVRWKSFIGAEVRTAMTLGAPHPGGERLLYFGDFAGNVHALDPATGARRWKVSADAHRLATITGAPTLYAGRLFVPVSSIEVAVPAFPLYPCCTFRGSVHAFDAASGASLWQTFTAEVPEPRGRNALFIRRWGPSGAPIWSAPTIDIARGRLYVGTGENYSQPTNAFSDAVLALDLEDGRILWSRQFTAKDAWNMSCILPGGINCPESAGRDLDFGASPVLVRGADGRDVLVAGQKSGMVYGIDPADGAVRWSRRLGRGGPLGGVHWGLAARDGVVFVPISDYLNPIPGLKAPQPEDPTLPKMPGLYALEAATGELRWATAVRPTCADSAACYPGLSAAVTALSDLVLAATLDGRLQAYDIATGKLRWESATAREFQAVDGRSAQGGAIDAGGAIVAGHQVILNSGYGLFSQAPGNVLLVYGATDRSPSGHDSGNPE</sequence>
<organism evidence="5 6">
    <name type="scientific">Candidatus Macondimonas diazotrophica</name>
    <dbReference type="NCBI Taxonomy" id="2305248"/>
    <lineage>
        <taxon>Bacteria</taxon>
        <taxon>Pseudomonadati</taxon>
        <taxon>Pseudomonadota</taxon>
        <taxon>Gammaproteobacteria</taxon>
        <taxon>Chromatiales</taxon>
        <taxon>Ectothiorhodospiraceae</taxon>
        <taxon>Candidatus Macondimonas</taxon>
    </lineage>
</organism>
<dbReference type="Gene3D" id="2.140.10.10">
    <property type="entry name" value="Quinoprotein alcohol dehydrogenase-like superfamily"/>
    <property type="match status" value="2"/>
</dbReference>
<feature type="domain" description="Pyrrolo-quinoline quinone repeat" evidence="4">
    <location>
        <begin position="290"/>
        <end position="527"/>
    </location>
</feature>
<protein>
    <submittedName>
        <fullName evidence="5">Dehydrogenase</fullName>
    </submittedName>
</protein>
<keyword evidence="3" id="KW-0560">Oxidoreductase</keyword>
<evidence type="ECO:0000256" key="1">
    <source>
        <dbReference type="ARBA" id="ARBA00001931"/>
    </source>
</evidence>
<reference evidence="5 6" key="1">
    <citation type="journal article" date="2019" name="ISME J.">
        <title>Candidatus Macondimonas diazotrophica, a novel gammaproteobacterial genus dominating crude-oil-contaminated coastal sediments.</title>
        <authorList>
            <person name="Karthikeyan S."/>
            <person name="Konstantinidis K."/>
        </authorList>
    </citation>
    <scope>NUCLEOTIDE SEQUENCE [LARGE SCALE GENOMIC DNA]</scope>
    <source>
        <strain evidence="5 6">KTK01</strain>
    </source>
</reference>
<dbReference type="PANTHER" id="PTHR32303">
    <property type="entry name" value="QUINOPROTEIN ALCOHOL DEHYDROGENASE (CYTOCHROME C)"/>
    <property type="match status" value="1"/>
</dbReference>
<feature type="domain" description="Pyrrolo-quinoline quinone repeat" evidence="4">
    <location>
        <begin position="92"/>
        <end position="199"/>
    </location>
</feature>
<dbReference type="OrthoDB" id="9794322at2"/>
<comment type="similarity">
    <text evidence="2">Belongs to the bacterial PQQ dehydrogenase family.</text>
</comment>
<comment type="caution">
    <text evidence="5">The sequence shown here is derived from an EMBL/GenBank/DDBJ whole genome shotgun (WGS) entry which is preliminary data.</text>
</comment>
<dbReference type="InterPro" id="IPR018391">
    <property type="entry name" value="PQQ_b-propeller_rpt"/>
</dbReference>
<comment type="cofactor">
    <cofactor evidence="1">
        <name>pyrroloquinoline quinone</name>
        <dbReference type="ChEBI" id="CHEBI:58442"/>
    </cofactor>
</comment>
<evidence type="ECO:0000313" key="5">
    <source>
        <dbReference type="EMBL" id="TFZ84031.1"/>
    </source>
</evidence>
<dbReference type="Pfam" id="PF13360">
    <property type="entry name" value="PQQ_2"/>
    <property type="match status" value="2"/>
</dbReference>
<dbReference type="PANTHER" id="PTHR32303:SF10">
    <property type="entry name" value="OUTER MEMBRANE PROTEIN ASSEMBLY FACTOR BAMB"/>
    <property type="match status" value="1"/>
</dbReference>